<feature type="transmembrane region" description="Helical" evidence="1">
    <location>
        <begin position="312"/>
        <end position="334"/>
    </location>
</feature>
<feature type="transmembrane region" description="Helical" evidence="1">
    <location>
        <begin position="102"/>
        <end position="123"/>
    </location>
</feature>
<protein>
    <submittedName>
        <fullName evidence="2">Zinc ribbon domain-containing protein</fullName>
    </submittedName>
</protein>
<dbReference type="RefSeq" id="WP_285958013.1">
    <property type="nucleotide sequence ID" value="NZ_JASUZX010000001.1"/>
</dbReference>
<sequence length="515" mass="56689">MTMYCRTCGTDNTELNNYCWWDGTVLENEAPSLKFVQSETRFCSGCGHPIEEAGQYCPHCGTALFHYEASAVASLNKETPFKSDERAKFKLQAFSTGFIKKAIIPAVLAFIIMLALSGITAFITRTSYQDLSAILQSDELEDLLGQTDISKHPFIFNYQNTVMSAHAAHPVFSVEGEGSGVASGSIEFAYAFNFWLLLLIPIISTFAAGVFYQRKHGTATVAEKLYPALAIGVFYTVLAVILSLFCRNTYEPVAGAAVKFHLHYAVFGLIVASLIIGCLFSLLGMLFAIDYRHMLKHLAREIPFGAEICEAVRTFAFGLGAVTIISIIVVAVKIHKWLGQLEMEIPHFHFSVGKILYTDILAGSQMGSYVLGLLHFAPLQYKLGTEGQHTVSYSLLGGLKGTGDYGGLTMLLTGAHDFSVWLWIAAIIPIGLLIYAGWRLMKMNGILSYRSIAVLSLVYSLCLFMLMLVVRFSLEGPYLASYQFSFGLSPLRVFISSYILSFASVLVGRAIYLSI</sequence>
<organism evidence="2 3">
    <name type="scientific">Heyndrickxia coagulans</name>
    <name type="common">Weizmannia coagulans</name>
    <dbReference type="NCBI Taxonomy" id="1398"/>
    <lineage>
        <taxon>Bacteria</taxon>
        <taxon>Bacillati</taxon>
        <taxon>Bacillota</taxon>
        <taxon>Bacilli</taxon>
        <taxon>Bacillales</taxon>
        <taxon>Bacillaceae</taxon>
        <taxon>Heyndrickxia</taxon>
    </lineage>
</organism>
<keyword evidence="1" id="KW-1133">Transmembrane helix</keyword>
<name>A0AAW7CHQ6_HEYCO</name>
<feature type="transmembrane region" description="Helical" evidence="1">
    <location>
        <begin position="265"/>
        <end position="291"/>
    </location>
</feature>
<reference evidence="2" key="1">
    <citation type="submission" date="2023-06" db="EMBL/GenBank/DDBJ databases">
        <title>Probiogenomic evaluation and L lactic producing Weizmannia coaggulans BKMTCR2-2 from tree bark.</title>
        <authorList>
            <person name="Mahittikon J."/>
            <person name="Tanasupawat S."/>
        </authorList>
    </citation>
    <scope>NUCLEOTIDE SEQUENCE</scope>
    <source>
        <strain evidence="2">BKMTCR2-2</strain>
    </source>
</reference>
<feature type="transmembrane region" description="Helical" evidence="1">
    <location>
        <begin position="494"/>
        <end position="512"/>
    </location>
</feature>
<evidence type="ECO:0000313" key="2">
    <source>
        <dbReference type="EMBL" id="MDL5040433.1"/>
    </source>
</evidence>
<dbReference type="Proteomes" id="UP001223084">
    <property type="component" value="Unassembled WGS sequence"/>
</dbReference>
<keyword evidence="1" id="KW-0812">Transmembrane</keyword>
<feature type="transmembrane region" description="Helical" evidence="1">
    <location>
        <begin position="225"/>
        <end position="245"/>
    </location>
</feature>
<evidence type="ECO:0000256" key="1">
    <source>
        <dbReference type="SAM" id="Phobius"/>
    </source>
</evidence>
<evidence type="ECO:0000313" key="3">
    <source>
        <dbReference type="Proteomes" id="UP001223084"/>
    </source>
</evidence>
<feature type="transmembrane region" description="Helical" evidence="1">
    <location>
        <begin position="192"/>
        <end position="213"/>
    </location>
</feature>
<dbReference type="EMBL" id="JASUZX010000001">
    <property type="protein sequence ID" value="MDL5040433.1"/>
    <property type="molecule type" value="Genomic_DNA"/>
</dbReference>
<feature type="transmembrane region" description="Helical" evidence="1">
    <location>
        <begin position="420"/>
        <end position="440"/>
    </location>
</feature>
<keyword evidence="1" id="KW-0472">Membrane</keyword>
<gene>
    <name evidence="2" type="ORF">QN341_04965</name>
</gene>
<comment type="caution">
    <text evidence="2">The sequence shown here is derived from an EMBL/GenBank/DDBJ whole genome shotgun (WGS) entry which is preliminary data.</text>
</comment>
<accession>A0AAW7CHQ6</accession>
<dbReference type="AlphaFoldDB" id="A0AAW7CHQ6"/>
<feature type="transmembrane region" description="Helical" evidence="1">
    <location>
        <begin position="452"/>
        <end position="474"/>
    </location>
</feature>
<proteinExistence type="predicted"/>